<keyword evidence="2" id="KW-0670">Pyruvate</keyword>
<accession>A0A1D1Z9Y8</accession>
<dbReference type="AlphaFoldDB" id="A0A1D1Z9Y8"/>
<feature type="region of interest" description="Disordered" evidence="1">
    <location>
        <begin position="42"/>
        <end position="64"/>
    </location>
</feature>
<proteinExistence type="predicted"/>
<gene>
    <name evidence="2" type="primary">PDC6_1</name>
    <name evidence="2" type="ORF">g.18275</name>
</gene>
<reference evidence="2" key="1">
    <citation type="submission" date="2015-07" db="EMBL/GenBank/DDBJ databases">
        <title>Transcriptome Assembly of Anthurium amnicola.</title>
        <authorList>
            <person name="Suzuki J."/>
        </authorList>
    </citation>
    <scope>NUCLEOTIDE SEQUENCE</scope>
</reference>
<evidence type="ECO:0000256" key="1">
    <source>
        <dbReference type="SAM" id="MobiDB-lite"/>
    </source>
</evidence>
<protein>
    <submittedName>
        <fullName evidence="2">Pyruvate decarboxylase isozyme 3</fullName>
    </submittedName>
</protein>
<sequence>MFSKFLREGSNSSKALHMAYHGTIFVFRKMKVVWGELRQDPNLTQTTSKYPDPPRAPPETSTLVSTQLLRRRPGFVAGSALGRCCCTGVGRTHLIPLPPTESISLQ</sequence>
<dbReference type="EMBL" id="GDJX01004254">
    <property type="protein sequence ID" value="JAT63682.1"/>
    <property type="molecule type" value="Transcribed_RNA"/>
</dbReference>
<evidence type="ECO:0000313" key="2">
    <source>
        <dbReference type="EMBL" id="JAT63682.1"/>
    </source>
</evidence>
<organism evidence="2">
    <name type="scientific">Anthurium amnicola</name>
    <dbReference type="NCBI Taxonomy" id="1678845"/>
    <lineage>
        <taxon>Eukaryota</taxon>
        <taxon>Viridiplantae</taxon>
        <taxon>Streptophyta</taxon>
        <taxon>Embryophyta</taxon>
        <taxon>Tracheophyta</taxon>
        <taxon>Spermatophyta</taxon>
        <taxon>Magnoliopsida</taxon>
        <taxon>Liliopsida</taxon>
        <taxon>Araceae</taxon>
        <taxon>Pothoideae</taxon>
        <taxon>Potheae</taxon>
        <taxon>Anthurium</taxon>
    </lineage>
</organism>
<name>A0A1D1Z9Y8_9ARAE</name>